<dbReference type="EMBL" id="JADCNL010000005">
    <property type="protein sequence ID" value="KAG0479692.1"/>
    <property type="molecule type" value="Genomic_DNA"/>
</dbReference>
<evidence type="ECO:0000313" key="3">
    <source>
        <dbReference type="Proteomes" id="UP000636800"/>
    </source>
</evidence>
<dbReference type="GO" id="GO:0009506">
    <property type="term" value="C:plasmodesma"/>
    <property type="evidence" value="ECO:0007669"/>
    <property type="project" value="TreeGrafter"/>
</dbReference>
<dbReference type="PANTHER" id="PTHR31414:SF15">
    <property type="entry name" value="PLASMA MEMBRANE FUSION PROTEIN"/>
    <property type="match status" value="1"/>
</dbReference>
<evidence type="ECO:0000313" key="2">
    <source>
        <dbReference type="EMBL" id="KAG0479692.1"/>
    </source>
</evidence>
<dbReference type="PANTHER" id="PTHR31414">
    <property type="entry name" value="TRANSMEMBRANE PROTEIN DDB_G0292058"/>
    <property type="match status" value="1"/>
</dbReference>
<keyword evidence="1" id="KW-0812">Transmembrane</keyword>
<feature type="transmembrane region" description="Helical" evidence="1">
    <location>
        <begin position="50"/>
        <end position="76"/>
    </location>
</feature>
<organism evidence="2 3">
    <name type="scientific">Vanilla planifolia</name>
    <name type="common">Vanilla</name>
    <dbReference type="NCBI Taxonomy" id="51239"/>
    <lineage>
        <taxon>Eukaryota</taxon>
        <taxon>Viridiplantae</taxon>
        <taxon>Streptophyta</taxon>
        <taxon>Embryophyta</taxon>
        <taxon>Tracheophyta</taxon>
        <taxon>Spermatophyta</taxon>
        <taxon>Magnoliopsida</taxon>
        <taxon>Liliopsida</taxon>
        <taxon>Asparagales</taxon>
        <taxon>Orchidaceae</taxon>
        <taxon>Vanilloideae</taxon>
        <taxon>Vanilleae</taxon>
        <taxon>Vanilla</taxon>
    </lineage>
</organism>
<feature type="transmembrane region" description="Helical" evidence="1">
    <location>
        <begin position="268"/>
        <end position="290"/>
    </location>
</feature>
<reference evidence="2 3" key="1">
    <citation type="journal article" date="2020" name="Nat. Food">
        <title>A phased Vanilla planifolia genome enables genetic improvement of flavour and production.</title>
        <authorList>
            <person name="Hasing T."/>
            <person name="Tang H."/>
            <person name="Brym M."/>
            <person name="Khazi F."/>
            <person name="Huang T."/>
            <person name="Chambers A.H."/>
        </authorList>
    </citation>
    <scope>NUCLEOTIDE SEQUENCE [LARGE SCALE GENOMIC DNA]</scope>
    <source>
        <tissue evidence="2">Leaf</tissue>
    </source>
</reference>
<dbReference type="GO" id="GO:0005886">
    <property type="term" value="C:plasma membrane"/>
    <property type="evidence" value="ECO:0007669"/>
    <property type="project" value="TreeGrafter"/>
</dbReference>
<dbReference type="AlphaFoldDB" id="A0A835UZE2"/>
<keyword evidence="1" id="KW-0472">Membrane</keyword>
<accession>A0A835UZE2</accession>
<dbReference type="Proteomes" id="UP000636800">
    <property type="component" value="Chromosome 5"/>
</dbReference>
<gene>
    <name evidence="2" type="ORF">HPP92_010550</name>
</gene>
<evidence type="ECO:0000256" key="1">
    <source>
        <dbReference type="SAM" id="Phobius"/>
    </source>
</evidence>
<keyword evidence="1" id="KW-1133">Transmembrane helix</keyword>
<comment type="caution">
    <text evidence="2">The sequence shown here is derived from an EMBL/GenBank/DDBJ whole genome shotgun (WGS) entry which is preliminary data.</text>
</comment>
<protein>
    <submittedName>
        <fullName evidence="2">Uncharacterized protein</fullName>
    </submittedName>
</protein>
<name>A0A835UZE2_VANPL</name>
<dbReference type="InterPro" id="IPR040283">
    <property type="entry name" value="DDB_G0292058-like"/>
</dbReference>
<keyword evidence="3" id="KW-1185">Reference proteome</keyword>
<proteinExistence type="predicted"/>
<sequence length="315" mass="34753">MAGAKKVGVGHIFLPNDLQIKIDNIITKLNISAAELSSKTSESFKNIDEVLNTVLVILGWVLVTCTFITSGVFLLVHNVVGDTCVAMDEWVARPHTHTALGDLIPCVNAATANESLSRSKEVTFELIQVVNEVILNVSNANFPSRIFNPPLSYNQSGPPMPILCNPYKPDLTDRKCRPGEVNFDDASTVWKRFVCNTKVVAGNEICSSVGRITPNMFNEMTGATNKSQGLYLYVPFLFKIADCTVARETLGSISSDYCPGVELHSKTIVLGLVVVSTTMMLSIIFWMILAKQRKHRRYSKKYTNQEGPLMAGYKL</sequence>
<dbReference type="OrthoDB" id="787137at2759"/>